<evidence type="ECO:0000313" key="2">
    <source>
        <dbReference type="Proteomes" id="UP000237351"/>
    </source>
</evidence>
<gene>
    <name evidence="1" type="ORF">GQ61_06105</name>
</gene>
<dbReference type="AlphaFoldDB" id="A0A1W6N4X1"/>
<keyword evidence="2" id="KW-1185">Reference proteome</keyword>
<evidence type="ECO:0008006" key="3">
    <source>
        <dbReference type="Google" id="ProtNLM"/>
    </source>
</evidence>
<dbReference type="EMBL" id="CP008743">
    <property type="protein sequence ID" value="ARN84927.1"/>
    <property type="molecule type" value="Genomic_DNA"/>
</dbReference>
<name>A0A1W6N4X1_9PROT</name>
<sequence>MGEYRHTGGHHVHAKKAFEGHINYDPKKGFSISNEYMKSLGIDHLKVTSTQRRLFGELAKSGKPNTLKEHTRIAVESLVSGGEGKLTYNQARNIVSKSLKSLKAANVKTPTTIPWNS</sequence>
<protein>
    <recommendedName>
        <fullName evidence="3">Tox-SHH domain-containing protein</fullName>
    </recommendedName>
</protein>
<evidence type="ECO:0000313" key="1">
    <source>
        <dbReference type="EMBL" id="ARN84927.1"/>
    </source>
</evidence>
<accession>A0A1W6N4X1</accession>
<organism evidence="1 2">
    <name type="scientific">Candidatus Nucleicultrix amoebiphila FS5</name>
    <dbReference type="NCBI Taxonomy" id="1414854"/>
    <lineage>
        <taxon>Bacteria</taxon>
        <taxon>Pseudomonadati</taxon>
        <taxon>Pseudomonadota</taxon>
        <taxon>Alphaproteobacteria</taxon>
        <taxon>Holosporales</taxon>
        <taxon>Candidatus Nucleicultricaceae</taxon>
        <taxon>Candidatus Nucleicultrix</taxon>
    </lineage>
</organism>
<dbReference type="STRING" id="1414854.GQ61_06105"/>
<proteinExistence type="predicted"/>
<dbReference type="Proteomes" id="UP000237351">
    <property type="component" value="Chromosome"/>
</dbReference>
<dbReference type="KEGG" id="naf:GQ61_06105"/>
<reference evidence="1 2" key="1">
    <citation type="submission" date="2014-06" db="EMBL/GenBank/DDBJ databases">
        <title>The genome of the endonuclear symbiont Nucleicultrix amoebiphila.</title>
        <authorList>
            <person name="Schulz F."/>
            <person name="Horn M."/>
        </authorList>
    </citation>
    <scope>NUCLEOTIDE SEQUENCE [LARGE SCALE GENOMIC DNA]</scope>
    <source>
        <strain evidence="1 2">FS5</strain>
    </source>
</reference>